<evidence type="ECO:0000256" key="4">
    <source>
        <dbReference type="ARBA" id="ARBA00022741"/>
    </source>
</evidence>
<dbReference type="GO" id="GO:0005524">
    <property type="term" value="F:ATP binding"/>
    <property type="evidence" value="ECO:0007669"/>
    <property type="project" value="UniProtKB-KW"/>
</dbReference>
<dbReference type="SMART" id="SM00382">
    <property type="entry name" value="AAA"/>
    <property type="match status" value="1"/>
</dbReference>
<feature type="transmembrane region" description="Helical" evidence="8">
    <location>
        <begin position="151"/>
        <end position="167"/>
    </location>
</feature>
<dbReference type="InterPro" id="IPR036640">
    <property type="entry name" value="ABC1_TM_sf"/>
</dbReference>
<keyword evidence="4" id="KW-0547">Nucleotide-binding</keyword>
<protein>
    <submittedName>
        <fullName evidence="11">Putative ATP-binding cassette transporter</fullName>
    </submittedName>
</protein>
<dbReference type="Proteomes" id="UP000199045">
    <property type="component" value="Unassembled WGS sequence"/>
</dbReference>
<keyword evidence="5 11" id="KW-0067">ATP-binding</keyword>
<dbReference type="RefSeq" id="WP_089837571.1">
    <property type="nucleotide sequence ID" value="NZ_FNBN01000010.1"/>
</dbReference>
<keyword evidence="7 8" id="KW-0472">Membrane</keyword>
<dbReference type="Pfam" id="PF00005">
    <property type="entry name" value="ABC_tran"/>
    <property type="match status" value="1"/>
</dbReference>
<feature type="transmembrane region" description="Helical" evidence="8">
    <location>
        <begin position="51"/>
        <end position="70"/>
    </location>
</feature>
<evidence type="ECO:0000256" key="6">
    <source>
        <dbReference type="ARBA" id="ARBA00022989"/>
    </source>
</evidence>
<dbReference type="PROSITE" id="PS50893">
    <property type="entry name" value="ABC_TRANSPORTER_2"/>
    <property type="match status" value="1"/>
</dbReference>
<sequence length="553" mass="63112">MEFFKLLFKRSKFFYISIALLGIINALLNIGLLLLINNAISGSHTFAFQQYEWAGFLLLVLLSAVCSRVFQVQMIKLTTQVNFDFELNILQKVQRAAYPDVVKLGNERIITAVNDVRTLVNLPEVSMNAINAAITMCCCFVYLFYISWAGALLIMGLMVSLLIFYLIRNRKIEKDLNEVRSLQNHYYRYLGDLLMGFKEIKTDVIRTRNIYSRFFLKNRSEARALTKKSSIRYATNELIGTYSWYIVIGVILFAIPLVVKTDAKLISAFLITILYMIGPVAILVTLIPTYTNVRIALKRLTEFNRIVNNQLPDNAWAEEGMIQGQKEFSSISFRNVTYAYKDAKSDVSFGLGPLNLDIQRGEIVFIKGGNGSGKTTFVNILTGLYAPHAGSIYLNGALLPAGDSAATRQLIAAVFASPYLFTENYNDYDIRPENQFLQILLRQLDLSEKARFENNTISPHLSKGQQKRLALIMALLEDKPVLVLDEWAADQDPAYRRFFYDQLLPELQRKGKTVIAITHDDQYYHCCNRLVRFDYGKVTEIQIIREEPLLQTI</sequence>
<dbReference type="GO" id="GO:0140359">
    <property type="term" value="F:ABC-type transporter activity"/>
    <property type="evidence" value="ECO:0007669"/>
    <property type="project" value="InterPro"/>
</dbReference>
<feature type="transmembrane region" description="Helical" evidence="8">
    <location>
        <begin position="125"/>
        <end position="145"/>
    </location>
</feature>
<dbReference type="STRING" id="104663.SAMN04488121_110173"/>
<dbReference type="PROSITE" id="PS50929">
    <property type="entry name" value="ABC_TM1F"/>
    <property type="match status" value="1"/>
</dbReference>
<dbReference type="NCBIfam" id="TIGR01194">
    <property type="entry name" value="cyc_pep_trnsptr"/>
    <property type="match status" value="1"/>
</dbReference>
<dbReference type="GO" id="GO:0015833">
    <property type="term" value="P:peptide transport"/>
    <property type="evidence" value="ECO:0007669"/>
    <property type="project" value="InterPro"/>
</dbReference>
<feature type="transmembrane region" description="Helical" evidence="8">
    <location>
        <begin position="265"/>
        <end position="290"/>
    </location>
</feature>
<feature type="domain" description="ABC transporter" evidence="9">
    <location>
        <begin position="331"/>
        <end position="553"/>
    </location>
</feature>
<reference evidence="11 12" key="1">
    <citation type="submission" date="2016-10" db="EMBL/GenBank/DDBJ databases">
        <authorList>
            <person name="de Groot N.N."/>
        </authorList>
    </citation>
    <scope>NUCLEOTIDE SEQUENCE [LARGE SCALE GENOMIC DNA]</scope>
    <source>
        <strain evidence="11 12">DSM 527</strain>
    </source>
</reference>
<dbReference type="AlphaFoldDB" id="A0A1G8B7D2"/>
<dbReference type="InterPro" id="IPR011527">
    <property type="entry name" value="ABC1_TM_dom"/>
</dbReference>
<evidence type="ECO:0000256" key="3">
    <source>
        <dbReference type="ARBA" id="ARBA00022692"/>
    </source>
</evidence>
<evidence type="ECO:0000259" key="10">
    <source>
        <dbReference type="PROSITE" id="PS50929"/>
    </source>
</evidence>
<dbReference type="GO" id="GO:0016887">
    <property type="term" value="F:ATP hydrolysis activity"/>
    <property type="evidence" value="ECO:0007669"/>
    <property type="project" value="InterPro"/>
</dbReference>
<proteinExistence type="predicted"/>
<dbReference type="SUPFAM" id="SSF52540">
    <property type="entry name" value="P-loop containing nucleoside triphosphate hydrolases"/>
    <property type="match status" value="1"/>
</dbReference>
<dbReference type="CDD" id="cd03228">
    <property type="entry name" value="ABCC_MRP_Like"/>
    <property type="match status" value="1"/>
</dbReference>
<dbReference type="PROSITE" id="PS00211">
    <property type="entry name" value="ABC_TRANSPORTER_1"/>
    <property type="match status" value="1"/>
</dbReference>
<evidence type="ECO:0000256" key="5">
    <source>
        <dbReference type="ARBA" id="ARBA00022840"/>
    </source>
</evidence>
<feature type="transmembrane region" description="Helical" evidence="8">
    <location>
        <begin position="12"/>
        <end position="36"/>
    </location>
</feature>
<evidence type="ECO:0000256" key="8">
    <source>
        <dbReference type="SAM" id="Phobius"/>
    </source>
</evidence>
<gene>
    <name evidence="11" type="ORF">SAMN04488121_110173</name>
</gene>
<keyword evidence="6 8" id="KW-1133">Transmembrane helix</keyword>
<name>A0A1G8B7D2_CHIFI</name>
<keyword evidence="2" id="KW-0813">Transport</keyword>
<dbReference type="EMBL" id="FNBN01000010">
    <property type="protein sequence ID" value="SDH29034.1"/>
    <property type="molecule type" value="Genomic_DNA"/>
</dbReference>
<accession>A0A1G8B7D2</accession>
<organism evidence="11 12">
    <name type="scientific">Chitinophaga filiformis</name>
    <name type="common">Myxococcus filiformis</name>
    <name type="synonym">Flexibacter filiformis</name>
    <dbReference type="NCBI Taxonomy" id="104663"/>
    <lineage>
        <taxon>Bacteria</taxon>
        <taxon>Pseudomonadati</taxon>
        <taxon>Bacteroidota</taxon>
        <taxon>Chitinophagia</taxon>
        <taxon>Chitinophagales</taxon>
        <taxon>Chitinophagaceae</taxon>
        <taxon>Chitinophaga</taxon>
    </lineage>
</organism>
<dbReference type="InterPro" id="IPR003593">
    <property type="entry name" value="AAA+_ATPase"/>
</dbReference>
<evidence type="ECO:0000256" key="7">
    <source>
        <dbReference type="ARBA" id="ARBA00023136"/>
    </source>
</evidence>
<dbReference type="PANTHER" id="PTHR43553">
    <property type="entry name" value="HEAVY METAL TRANSPORTER"/>
    <property type="match status" value="1"/>
</dbReference>
<dbReference type="GO" id="GO:1904680">
    <property type="term" value="F:peptide transmembrane transporter activity"/>
    <property type="evidence" value="ECO:0007669"/>
    <property type="project" value="InterPro"/>
</dbReference>
<feature type="transmembrane region" description="Helical" evidence="8">
    <location>
        <begin position="238"/>
        <end position="259"/>
    </location>
</feature>
<dbReference type="PANTHER" id="PTHR43553:SF11">
    <property type="entry name" value="ABC TRANSPORTER ATP-BINDING_PERMEASE PROTEIN YOJI"/>
    <property type="match status" value="1"/>
</dbReference>
<dbReference type="Gene3D" id="1.20.1560.10">
    <property type="entry name" value="ABC transporter type 1, transmembrane domain"/>
    <property type="match status" value="1"/>
</dbReference>
<evidence type="ECO:0000313" key="12">
    <source>
        <dbReference type="Proteomes" id="UP000199045"/>
    </source>
</evidence>
<dbReference type="InterPro" id="IPR027417">
    <property type="entry name" value="P-loop_NTPase"/>
</dbReference>
<comment type="subcellular location">
    <subcellularLocation>
        <location evidence="1">Cell membrane</location>
        <topology evidence="1">Multi-pass membrane protein</topology>
    </subcellularLocation>
</comment>
<evidence type="ECO:0000256" key="2">
    <source>
        <dbReference type="ARBA" id="ARBA00022448"/>
    </source>
</evidence>
<dbReference type="InterPro" id="IPR017871">
    <property type="entry name" value="ABC_transporter-like_CS"/>
</dbReference>
<dbReference type="InterPro" id="IPR050095">
    <property type="entry name" value="ECF_ABC_transporter_ATP-bd"/>
</dbReference>
<dbReference type="InterPro" id="IPR003439">
    <property type="entry name" value="ABC_transporter-like_ATP-bd"/>
</dbReference>
<dbReference type="SUPFAM" id="SSF90123">
    <property type="entry name" value="ABC transporter transmembrane region"/>
    <property type="match status" value="1"/>
</dbReference>
<keyword evidence="3 8" id="KW-0812">Transmembrane</keyword>
<dbReference type="OrthoDB" id="846150at2"/>
<evidence type="ECO:0000259" key="9">
    <source>
        <dbReference type="PROSITE" id="PS50893"/>
    </source>
</evidence>
<dbReference type="Gene3D" id="3.40.50.300">
    <property type="entry name" value="P-loop containing nucleotide triphosphate hydrolases"/>
    <property type="match status" value="1"/>
</dbReference>
<dbReference type="GO" id="GO:0043190">
    <property type="term" value="C:ATP-binding cassette (ABC) transporter complex"/>
    <property type="evidence" value="ECO:0007669"/>
    <property type="project" value="TreeGrafter"/>
</dbReference>
<evidence type="ECO:0000256" key="1">
    <source>
        <dbReference type="ARBA" id="ARBA00004651"/>
    </source>
</evidence>
<dbReference type="InterPro" id="IPR005898">
    <property type="entry name" value="Cyc_pep_transpt_SyrD/YojI"/>
</dbReference>
<evidence type="ECO:0000313" key="11">
    <source>
        <dbReference type="EMBL" id="SDH29034.1"/>
    </source>
</evidence>
<feature type="domain" description="ABC transmembrane type-1" evidence="10">
    <location>
        <begin position="18"/>
        <end position="292"/>
    </location>
</feature>